<name>A0ABX1RY90_9FLAO</name>
<keyword evidence="7" id="KW-1185">Reference proteome</keyword>
<sequence>MGKIKEYSNGETTVVWEAEKCIHSAICAKGLPEVFQPKVRPWVKIDAASTDAIVNQVKQCPSGALRYYMNAEGDKTAEALETKVEVLENGPLLVYGTLKVTYKDGTEETKNKTTAFCRCGASANKPFCDGTHVTNKFKG</sequence>
<accession>A0ABX1RY90</accession>
<dbReference type="InterPro" id="IPR010693">
    <property type="entry name" value="Divergent_4Fe-4S_mono-cluster"/>
</dbReference>
<reference evidence="6 7" key="1">
    <citation type="submission" date="2020-04" db="EMBL/GenBank/DDBJ databases">
        <title>A Flavivirga sp. nov.</title>
        <authorList>
            <person name="Sun X."/>
        </authorList>
    </citation>
    <scope>NUCLEOTIDE SEQUENCE [LARGE SCALE GENOMIC DNA]</scope>
    <source>
        <strain evidence="6 7">Y03</strain>
    </source>
</reference>
<keyword evidence="4" id="KW-0411">Iron-sulfur</keyword>
<gene>
    <name evidence="6" type="ORF">HHX25_13690</name>
</gene>
<evidence type="ECO:0000256" key="3">
    <source>
        <dbReference type="ARBA" id="ARBA00023004"/>
    </source>
</evidence>
<comment type="caution">
    <text evidence="6">The sequence shown here is derived from an EMBL/GenBank/DDBJ whole genome shotgun (WGS) entry which is preliminary data.</text>
</comment>
<evidence type="ECO:0000256" key="4">
    <source>
        <dbReference type="ARBA" id="ARBA00023014"/>
    </source>
</evidence>
<organism evidence="6 7">
    <name type="scientific">Flavivirga algicola</name>
    <dbReference type="NCBI Taxonomy" id="2729136"/>
    <lineage>
        <taxon>Bacteria</taxon>
        <taxon>Pseudomonadati</taxon>
        <taxon>Bacteroidota</taxon>
        <taxon>Flavobacteriia</taxon>
        <taxon>Flavobacteriales</taxon>
        <taxon>Flavobacteriaceae</taxon>
        <taxon>Flavivirga</taxon>
    </lineage>
</organism>
<evidence type="ECO:0000313" key="6">
    <source>
        <dbReference type="EMBL" id="NMH88560.1"/>
    </source>
</evidence>
<keyword evidence="2" id="KW-0479">Metal-binding</keyword>
<dbReference type="InterPro" id="IPR018967">
    <property type="entry name" value="FeS-contain_CDGSH-typ"/>
</dbReference>
<dbReference type="EMBL" id="JABBHF010000007">
    <property type="protein sequence ID" value="NMH88560.1"/>
    <property type="molecule type" value="Genomic_DNA"/>
</dbReference>
<dbReference type="RefSeq" id="WP_169674581.1">
    <property type="nucleotide sequence ID" value="NZ_JABBHF010000007.1"/>
</dbReference>
<keyword evidence="3" id="KW-0408">Iron</keyword>
<evidence type="ECO:0000313" key="7">
    <source>
        <dbReference type="Proteomes" id="UP000746690"/>
    </source>
</evidence>
<dbReference type="Gene3D" id="3.40.5.90">
    <property type="entry name" value="CDGSH iron-sulfur domain, mitoNEET-type"/>
    <property type="match status" value="1"/>
</dbReference>
<dbReference type="InterPro" id="IPR042216">
    <property type="entry name" value="MitoNEET_CISD"/>
</dbReference>
<evidence type="ECO:0000256" key="2">
    <source>
        <dbReference type="ARBA" id="ARBA00022723"/>
    </source>
</evidence>
<dbReference type="Proteomes" id="UP000746690">
    <property type="component" value="Unassembled WGS sequence"/>
</dbReference>
<evidence type="ECO:0000256" key="1">
    <source>
        <dbReference type="ARBA" id="ARBA00022714"/>
    </source>
</evidence>
<feature type="domain" description="Iron-binding zinc finger CDGSH type" evidence="5">
    <location>
        <begin position="95"/>
        <end position="138"/>
    </location>
</feature>
<protein>
    <recommendedName>
        <fullName evidence="5">Iron-binding zinc finger CDGSH type domain-containing protein</fullName>
    </recommendedName>
</protein>
<proteinExistence type="predicted"/>
<keyword evidence="1" id="KW-0001">2Fe-2S</keyword>
<evidence type="ECO:0000259" key="5">
    <source>
        <dbReference type="SMART" id="SM00704"/>
    </source>
</evidence>
<dbReference type="SMART" id="SM00704">
    <property type="entry name" value="ZnF_CDGSH"/>
    <property type="match status" value="1"/>
</dbReference>
<dbReference type="Pfam" id="PF06902">
    <property type="entry name" value="Fer4_19"/>
    <property type="match status" value="1"/>
</dbReference>
<dbReference type="Pfam" id="PF09360">
    <property type="entry name" value="zf-CDGSH"/>
    <property type="match status" value="1"/>
</dbReference>